<accession>A0A6C0DFH0</accession>
<dbReference type="EMBL" id="MN739581">
    <property type="protein sequence ID" value="QHT14325.1"/>
    <property type="molecule type" value="Genomic_DNA"/>
</dbReference>
<dbReference type="InterPro" id="IPR038718">
    <property type="entry name" value="SNF2-like_sf"/>
</dbReference>
<feature type="domain" description="Helicase ATP-binding" evidence="2">
    <location>
        <begin position="94"/>
        <end position="353"/>
    </location>
</feature>
<dbReference type="Gene3D" id="3.40.50.10810">
    <property type="entry name" value="Tandem AAA-ATPase domain"/>
    <property type="match status" value="1"/>
</dbReference>
<organism evidence="3">
    <name type="scientific">viral metagenome</name>
    <dbReference type="NCBI Taxonomy" id="1070528"/>
    <lineage>
        <taxon>unclassified sequences</taxon>
        <taxon>metagenomes</taxon>
        <taxon>organismal metagenomes</taxon>
    </lineage>
</organism>
<protein>
    <recommendedName>
        <fullName evidence="2">Helicase ATP-binding domain-containing protein</fullName>
    </recommendedName>
</protein>
<dbReference type="InterPro" id="IPR014001">
    <property type="entry name" value="Helicase_ATP-bd"/>
</dbReference>
<sequence length="1289" mass="147689">MSGLEDYTKEELLEYWNKESDMKIRDNLILELKRRKLFPSEETNAWESESGLYPETNDPNFTEKLMHKQEYLENIQETLSSQQKRNINPCNSNEEFELSPPQRFITRFLSPQSPYVSALLYHGVGVGKTCAAISTAEEYLRVYPRESVFIIAPRNIQSGFRRTIFDDESLVISDKEDLPNTLSGCTGNSYLMRTGMEYERDKGVIVRRIKQAIDVRYTILGYVQFYRYIKSILDRVPSSLDAERKEQEEIKMLRREFSGRLVIIDEAHNLRDTPGETEDDNIDAAGGEIELSESKAGKRLTPLLMRVVQATEGMKLLLLTGTPMYNNYHEIIFLLNLLLLNDKKAPLTEGDIFLPTGKFAPGGEEKLGNVAAAYLSFMRGENPLSFPVRLPPQGVPALKHWPGHSPKGDSIFPKGDKDAERRREILLRLPFVPVGFKDRELKIIRSIADEAIARSQLGLQSIDEMVQSGNWLFPEVGQGETPRIREAGFQECFEERKEGATLSQFKSNIPPTWLKRDELHKSSPKTAFILQRIQKTIGVVFVYSRFVKSGALPFAIALEANGYTAYGRSKSLFVDGVVDGLGRQCAMCEGRERGHSSKSHPFTPAQYVLLTGQAAYSPNNAASIQAARSMENVDGKNVKVVIGSQVASEGIDLRFVREIYVFDSWFHLNKMEQVLGRGVRTCSHSLLPEAKRNCTIHLLVNIYEDDVETADLYMYRNAMTKALQIGSVTRVLKRYALDCNLNHNANFVKDLDPIDRMEDSRGEMRENVEINDTPFTSVCDWIECPYTCEKKVDMEHIKVDMSSYDEYSVRWRELQIKNILKRVFESKEQPMIQIDSLIETFRAADIPEIAVRTILGDIVGKTSFRIRVGNQEGYIIYRNTYYLFQPIHLADYRIPLALRVASVPVRKDEYTPTPIVIKKSGPPVKQDIEQAPQEGQQDEAPQDVVAQEVQEEAPKDTGVEFWKACKAWSETIRNGTSSLDIPPDILDIIEKRYNKDELIRVYNYISMVSWTIEYIQKVEEEASKVQYAKTFSEIFLELIWDEFISVKEQLEIMKEDKSDISLKHVFEEQFLTKEKIEVYRYINLTNGVIEYQCGNEKCSQIISNLFDKDPSNPVNVVQANIATAGNIYGFIVPKIKDLRLVFKTNDRPVDPGKIPEKGGECEIVSGMEIHKKQLRMIRTMITALGYPELSLSDVVLDEKGERKKKEVEKKRKPKDKEEDKLTPAEKEFIKLKLKLKLDERKFQNVIKACALKNIMLRFVDKMERLKAGKRYFYRPISSIKAKHFVPSKK</sequence>
<dbReference type="SMART" id="SM00487">
    <property type="entry name" value="DEXDc"/>
    <property type="match status" value="1"/>
</dbReference>
<dbReference type="Gene3D" id="3.40.50.300">
    <property type="entry name" value="P-loop containing nucleotide triphosphate hydrolases"/>
    <property type="match status" value="1"/>
</dbReference>
<dbReference type="InterPro" id="IPR027417">
    <property type="entry name" value="P-loop_NTPase"/>
</dbReference>
<evidence type="ECO:0000256" key="1">
    <source>
        <dbReference type="SAM" id="MobiDB-lite"/>
    </source>
</evidence>
<proteinExistence type="predicted"/>
<evidence type="ECO:0000313" key="3">
    <source>
        <dbReference type="EMBL" id="QHT14325.1"/>
    </source>
</evidence>
<reference evidence="3" key="1">
    <citation type="journal article" date="2020" name="Nature">
        <title>Giant virus diversity and host interactions through global metagenomics.</title>
        <authorList>
            <person name="Schulz F."/>
            <person name="Roux S."/>
            <person name="Paez-Espino D."/>
            <person name="Jungbluth S."/>
            <person name="Walsh D.A."/>
            <person name="Denef V.J."/>
            <person name="McMahon K.D."/>
            <person name="Konstantinidis K.T."/>
            <person name="Eloe-Fadrosh E.A."/>
            <person name="Kyrpides N.C."/>
            <person name="Woyke T."/>
        </authorList>
    </citation>
    <scope>NUCLEOTIDE SEQUENCE</scope>
    <source>
        <strain evidence="3">GVMAG-M-3300023174-137</strain>
    </source>
</reference>
<evidence type="ECO:0000259" key="2">
    <source>
        <dbReference type="SMART" id="SM00487"/>
    </source>
</evidence>
<dbReference type="SUPFAM" id="SSF52540">
    <property type="entry name" value="P-loop containing nucleoside triphosphate hydrolases"/>
    <property type="match status" value="2"/>
</dbReference>
<feature type="region of interest" description="Disordered" evidence="1">
    <location>
        <begin position="916"/>
        <end position="944"/>
    </location>
</feature>
<name>A0A6C0DFH0_9ZZZZ</name>